<dbReference type="EMBL" id="CP034248">
    <property type="protein sequence ID" value="AZK48708.1"/>
    <property type="molecule type" value="Genomic_DNA"/>
</dbReference>
<organism evidence="1 2">
    <name type="scientific">Paenibacillus lentus</name>
    <dbReference type="NCBI Taxonomy" id="1338368"/>
    <lineage>
        <taxon>Bacteria</taxon>
        <taxon>Bacillati</taxon>
        <taxon>Bacillota</taxon>
        <taxon>Bacilli</taxon>
        <taxon>Bacillales</taxon>
        <taxon>Paenibacillaceae</taxon>
        <taxon>Paenibacillus</taxon>
    </lineage>
</organism>
<name>A0A3S8S0N3_9BACL</name>
<dbReference type="KEGG" id="plen:EIM92_23070"/>
<evidence type="ECO:0000313" key="2">
    <source>
        <dbReference type="Proteomes" id="UP000273145"/>
    </source>
</evidence>
<reference evidence="1 2" key="1">
    <citation type="submission" date="2018-11" db="EMBL/GenBank/DDBJ databases">
        <title>Genome sequencing of Paenibacillus lentus DSM25539(T).</title>
        <authorList>
            <person name="Kook J.-K."/>
            <person name="Park S.-N."/>
            <person name="Lim Y.K."/>
        </authorList>
    </citation>
    <scope>NUCLEOTIDE SEQUENCE [LARGE SCALE GENOMIC DNA]</scope>
    <source>
        <strain evidence="1 2">DSM 25539</strain>
    </source>
</reference>
<sequence length="101" mass="11705">MKNHLQEIASELDNTANFIEAAVETLSDIEIEFGHLREGMDTAVFRGEQQFYYREHHRQVRLLSHLMRHVLDELRGSSEKASELTQTLFKTVREESEATSA</sequence>
<keyword evidence="2" id="KW-1185">Reference proteome</keyword>
<dbReference type="AlphaFoldDB" id="A0A3S8S0N3"/>
<protein>
    <submittedName>
        <fullName evidence="1">Uncharacterized protein</fullName>
    </submittedName>
</protein>
<accession>A0A3S8S0N3</accession>
<dbReference type="RefSeq" id="WP_125084858.1">
    <property type="nucleotide sequence ID" value="NZ_CP034248.1"/>
</dbReference>
<proteinExistence type="predicted"/>
<gene>
    <name evidence="1" type="ORF">EIM92_23070</name>
</gene>
<evidence type="ECO:0000313" key="1">
    <source>
        <dbReference type="EMBL" id="AZK48708.1"/>
    </source>
</evidence>
<dbReference type="OrthoDB" id="2937274at2"/>
<dbReference type="Proteomes" id="UP000273145">
    <property type="component" value="Chromosome"/>
</dbReference>